<reference evidence="5" key="1">
    <citation type="submission" date="2025-08" db="UniProtKB">
        <authorList>
            <consortium name="Ensembl"/>
        </authorList>
    </citation>
    <scope>IDENTIFICATION</scope>
</reference>
<keyword evidence="3" id="KW-0812">Transmembrane</keyword>
<evidence type="ECO:0000313" key="6">
    <source>
        <dbReference type="Proteomes" id="UP000264800"/>
    </source>
</evidence>
<evidence type="ECO:0000256" key="3">
    <source>
        <dbReference type="SAM" id="Phobius"/>
    </source>
</evidence>
<dbReference type="STRING" id="37003.ENSKMAP00000007704"/>
<keyword evidence="3" id="KW-0472">Membrane</keyword>
<keyword evidence="3" id="KW-1133">Transmembrane helix</keyword>
<dbReference type="GO" id="GO:0008270">
    <property type="term" value="F:zinc ion binding"/>
    <property type="evidence" value="ECO:0007669"/>
    <property type="project" value="UniProtKB-KW"/>
</dbReference>
<accession>A0A3Q3A9L5</accession>
<dbReference type="Gene3D" id="3.30.160.60">
    <property type="entry name" value="Classic Zinc Finger"/>
    <property type="match status" value="1"/>
</dbReference>
<dbReference type="GeneTree" id="ENSGT00940000160595"/>
<dbReference type="Proteomes" id="UP000264800">
    <property type="component" value="Unplaced"/>
</dbReference>
<dbReference type="OMA" id="CGRLFNN"/>
<dbReference type="AlphaFoldDB" id="A0A3Q3A9L5"/>
<dbReference type="PROSITE" id="PS00028">
    <property type="entry name" value="ZINC_FINGER_C2H2_1"/>
    <property type="match status" value="1"/>
</dbReference>
<keyword evidence="1" id="KW-0862">Zinc</keyword>
<keyword evidence="1" id="KW-0863">Zinc-finger</keyword>
<proteinExistence type="predicted"/>
<evidence type="ECO:0000259" key="4">
    <source>
        <dbReference type="PROSITE" id="PS50157"/>
    </source>
</evidence>
<dbReference type="InterPro" id="IPR013087">
    <property type="entry name" value="Znf_C2H2_type"/>
</dbReference>
<dbReference type="PROSITE" id="PS50157">
    <property type="entry name" value="ZINC_FINGER_C2H2_2"/>
    <property type="match status" value="2"/>
</dbReference>
<feature type="domain" description="C2H2-type" evidence="4">
    <location>
        <begin position="1166"/>
        <end position="1193"/>
    </location>
</feature>
<protein>
    <submittedName>
        <fullName evidence="5">Si:ch211-214e3.5</fullName>
    </submittedName>
</protein>
<feature type="domain" description="C2H2-type" evidence="4">
    <location>
        <begin position="116"/>
        <end position="144"/>
    </location>
</feature>
<evidence type="ECO:0000256" key="2">
    <source>
        <dbReference type="SAM" id="MobiDB-lite"/>
    </source>
</evidence>
<keyword evidence="1" id="KW-0479">Metal-binding</keyword>
<keyword evidence="6" id="KW-1185">Reference proteome</keyword>
<evidence type="ECO:0000313" key="5">
    <source>
        <dbReference type="Ensembl" id="ENSKMAP00000007704.1"/>
    </source>
</evidence>
<feature type="region of interest" description="Disordered" evidence="2">
    <location>
        <begin position="138"/>
        <end position="172"/>
    </location>
</feature>
<reference evidence="5" key="2">
    <citation type="submission" date="2025-09" db="UniProtKB">
        <authorList>
            <consortium name="Ensembl"/>
        </authorList>
    </citation>
    <scope>IDENTIFICATION</scope>
</reference>
<dbReference type="Ensembl" id="ENSKMAT00000007825.1">
    <property type="protein sequence ID" value="ENSKMAP00000007704.1"/>
    <property type="gene ID" value="ENSKMAG00000005783.1"/>
</dbReference>
<organism evidence="5 6">
    <name type="scientific">Kryptolebias marmoratus</name>
    <name type="common">Mangrove killifish</name>
    <name type="synonym">Rivulus marmoratus</name>
    <dbReference type="NCBI Taxonomy" id="37003"/>
    <lineage>
        <taxon>Eukaryota</taxon>
        <taxon>Metazoa</taxon>
        <taxon>Chordata</taxon>
        <taxon>Craniata</taxon>
        <taxon>Vertebrata</taxon>
        <taxon>Euteleostomi</taxon>
        <taxon>Actinopterygii</taxon>
        <taxon>Neopterygii</taxon>
        <taxon>Teleostei</taxon>
        <taxon>Neoteleostei</taxon>
        <taxon>Acanthomorphata</taxon>
        <taxon>Ovalentaria</taxon>
        <taxon>Atherinomorphae</taxon>
        <taxon>Cyprinodontiformes</taxon>
        <taxon>Rivulidae</taxon>
        <taxon>Kryptolebias</taxon>
    </lineage>
</organism>
<sequence length="1209" mass="133879">MSGEVGYSPMDLKFLNNMCNCSHRNIKLLGNGLITFTFNMLVYNFLSNLLRQLFPFINGQFRCDWCEFTTFDAGTFVQHIHHHNESHWKCSKCKHISLNEDDHQNHTKAHLGTFPFTCLICGYGAARKEHLKKHTAAVHKEEAERRKITEDSGSSQETQRMPKLNYLSGNVPNQNGRIINHELSSEETHDFLDMTAANKDNINWSRNSQNTEMSAPVMLQESDNPCSDIESHGNANGLTVLMVKNKISLPPNCTTKVMGFKMVDGKKHLVLKVIPVAKQDLPAQNHSIADGAGLLVPNSVMAESKVPAANGQFSDCKSSTSQCMAGSPNIQMDHDSILAVKVKIEEEETSVCDSAPHMDIVGDQTNLFPNKSLTCPDTLCPVTNEFNIVGNQNQVDETTCTGGHKWDKSSVTATFKLNATSHRSKISNGTTVCEDNVTSLLCPSNVAQTALLSEKTVENCKTINESSLTGCEDGVRKKKKENFVFNTIDIDSTELSSVITPERNYSTNIRPEKKNCLQNVKHLEPPSQAFSVSSRAETSCTGKSTQNTPNQEVFTFHNYSKETFSTSPSTNQNSEIDSNYQGNTCESSQFSLTLAESPEHFTESTCGEGRVDECVTNVDHLLTEENPESVLQDFNIIKIEEDSIPIFSKLPETKSNSTSIGNFVKEHSNAIVTQLDKERTKSSSTSNDSLKQTNTLKLFQLPEGKQPVILKATEKKLTMPVQVKAAPGFKLITSSSDPQINLTYMKRGVDKPSNTTCVTPSPHTKIISVPSANPRAAENGTTMFSAVQPSLSSTSSHYLINSQGFTGPVILSSTLQSAPADKMAKTQSTCYLVQRSVPFVQKPSTSSVKLGSTQLSVSSRPVLAMPVNSTGKSKTLQTGHQAFLLRYISPPKSDLFLNNQEAKTGTLHSQTNESSGNKVIFKIVAPNGGLLSSGASTTTNQPLFLATRPQTQCFLVSQNRTNATTSSELKNLISTKNIPQKNVKSDILPSCFNGKLQPCDADRLLLAPRPIRPPSQRKRHRKALFDELPATVHKARRLSGKVQTTKEIILWKPVAKEVERTLRLAPFSSLQQIKCPRRYQPVVVLNHPDADIPEVANIMKAVNKYKGAVSKVSLSQKTVQALSDFTELGNNALERFLLKMKLRKKSKRKYKIVKTLSACRRGSLVFDCWFCGRLFNNQEDWIGHGQRHLMEATRDWNKLFLTTWKGKSR</sequence>
<dbReference type="SMART" id="SM00355">
    <property type="entry name" value="ZnF_C2H2"/>
    <property type="match status" value="4"/>
</dbReference>
<name>A0A3Q3A9L5_KRYMA</name>
<feature type="transmembrane region" description="Helical" evidence="3">
    <location>
        <begin position="28"/>
        <end position="46"/>
    </location>
</feature>
<evidence type="ECO:0000256" key="1">
    <source>
        <dbReference type="PROSITE-ProRule" id="PRU00042"/>
    </source>
</evidence>
<feature type="compositionally biased region" description="Basic and acidic residues" evidence="2">
    <location>
        <begin position="138"/>
        <end position="150"/>
    </location>
</feature>